<evidence type="ECO:0000256" key="4">
    <source>
        <dbReference type="ARBA" id="ARBA00022475"/>
    </source>
</evidence>
<dbReference type="InterPro" id="IPR027417">
    <property type="entry name" value="P-loop_NTPase"/>
</dbReference>
<dbReference type="Pfam" id="PF00664">
    <property type="entry name" value="ABC_membrane"/>
    <property type="match status" value="1"/>
</dbReference>
<dbReference type="FunFam" id="3.40.50.300:FF:000221">
    <property type="entry name" value="Multidrug ABC transporter ATP-binding protein"/>
    <property type="match status" value="1"/>
</dbReference>
<keyword evidence="7" id="KW-0547">Nucleotide-binding</keyword>
<dbReference type="Gene3D" id="1.20.1560.10">
    <property type="entry name" value="ABC transporter type 1, transmembrane domain"/>
    <property type="match status" value="1"/>
</dbReference>
<dbReference type="GO" id="GO:0016887">
    <property type="term" value="F:ATP hydrolysis activity"/>
    <property type="evidence" value="ECO:0007669"/>
    <property type="project" value="InterPro"/>
</dbReference>
<keyword evidence="4" id="KW-1003">Cell membrane</keyword>
<feature type="transmembrane region" description="Helical" evidence="11">
    <location>
        <begin position="133"/>
        <end position="150"/>
    </location>
</feature>
<keyword evidence="15" id="KW-1185">Reference proteome</keyword>
<evidence type="ECO:0000256" key="11">
    <source>
        <dbReference type="SAM" id="Phobius"/>
    </source>
</evidence>
<dbReference type="RefSeq" id="WP_115837278.1">
    <property type="nucleotide sequence ID" value="NZ_CP025086.1"/>
</dbReference>
<dbReference type="PANTHER" id="PTHR24221">
    <property type="entry name" value="ATP-BINDING CASSETTE SUB-FAMILY B"/>
    <property type="match status" value="1"/>
</dbReference>
<feature type="transmembrane region" description="Helical" evidence="11">
    <location>
        <begin position="74"/>
        <end position="96"/>
    </location>
</feature>
<dbReference type="OrthoDB" id="9804259at2"/>
<dbReference type="CDD" id="cd18562">
    <property type="entry name" value="ABC_6TM_NdvA_beta-glucan_exporter_like"/>
    <property type="match status" value="1"/>
</dbReference>
<keyword evidence="10 11" id="KW-0472">Membrane</keyword>
<keyword evidence="8 14" id="KW-0067">ATP-binding</keyword>
<evidence type="ECO:0000256" key="3">
    <source>
        <dbReference type="ARBA" id="ARBA00022448"/>
    </source>
</evidence>
<dbReference type="PROSITE" id="PS00211">
    <property type="entry name" value="ABC_TRANSPORTER_1"/>
    <property type="match status" value="1"/>
</dbReference>
<feature type="transmembrane region" description="Helical" evidence="11">
    <location>
        <begin position="179"/>
        <end position="196"/>
    </location>
</feature>
<evidence type="ECO:0000256" key="8">
    <source>
        <dbReference type="ARBA" id="ARBA00022840"/>
    </source>
</evidence>
<accession>A0A3D9YQ72</accession>
<protein>
    <submittedName>
        <fullName evidence="14">ATP-binding cassette subfamily B protein</fullName>
    </submittedName>
</protein>
<evidence type="ECO:0000313" key="15">
    <source>
        <dbReference type="Proteomes" id="UP000256900"/>
    </source>
</evidence>
<proteinExistence type="inferred from homology"/>
<evidence type="ECO:0000256" key="7">
    <source>
        <dbReference type="ARBA" id="ARBA00022741"/>
    </source>
</evidence>
<feature type="domain" description="ABC transmembrane type-1" evidence="13">
    <location>
        <begin position="32"/>
        <end position="318"/>
    </location>
</feature>
<dbReference type="GO" id="GO:0034040">
    <property type="term" value="F:ATPase-coupled lipid transmembrane transporter activity"/>
    <property type="evidence" value="ECO:0007669"/>
    <property type="project" value="TreeGrafter"/>
</dbReference>
<dbReference type="SUPFAM" id="SSF90123">
    <property type="entry name" value="ABC transporter transmembrane region"/>
    <property type="match status" value="1"/>
</dbReference>
<evidence type="ECO:0000313" key="14">
    <source>
        <dbReference type="EMBL" id="REF84655.1"/>
    </source>
</evidence>
<keyword evidence="9 11" id="KW-1133">Transmembrane helix</keyword>
<evidence type="ECO:0000256" key="1">
    <source>
        <dbReference type="ARBA" id="ARBA00004651"/>
    </source>
</evidence>
<dbReference type="PROSITE" id="PS50929">
    <property type="entry name" value="ABC_TM1F"/>
    <property type="match status" value="1"/>
</dbReference>
<evidence type="ECO:0000256" key="10">
    <source>
        <dbReference type="ARBA" id="ARBA00023136"/>
    </source>
</evidence>
<dbReference type="GO" id="GO:0005524">
    <property type="term" value="F:ATP binding"/>
    <property type="evidence" value="ECO:0007669"/>
    <property type="project" value="UniProtKB-KW"/>
</dbReference>
<keyword evidence="6 11" id="KW-0812">Transmembrane</keyword>
<feature type="domain" description="ABC transporter" evidence="12">
    <location>
        <begin position="354"/>
        <end position="588"/>
    </location>
</feature>
<keyword evidence="3" id="KW-0813">Transport</keyword>
<dbReference type="InterPro" id="IPR011527">
    <property type="entry name" value="ABC1_TM_dom"/>
</dbReference>
<evidence type="ECO:0000256" key="2">
    <source>
        <dbReference type="ARBA" id="ARBA00005417"/>
    </source>
</evidence>
<dbReference type="InterPro" id="IPR036640">
    <property type="entry name" value="ABC1_TM_sf"/>
</dbReference>
<dbReference type="SMART" id="SM00382">
    <property type="entry name" value="AAA"/>
    <property type="match status" value="1"/>
</dbReference>
<feature type="transmembrane region" description="Helical" evidence="11">
    <location>
        <begin position="21"/>
        <end position="43"/>
    </location>
</feature>
<dbReference type="AlphaFoldDB" id="A0A3D9YQ72"/>
<sequence>MSQAEHHIEETSLTRLYFRALGLLGTETHVAIFLAIANFALAASQFAEPVLFGRIIDRMNIGETLHRSPGVRELAPLIGVWIGFALFSIIGAVFVGLRADRMAHRRRLAAMGIYFEHVLNLPLSFHASVHSGRLLKSMLEGAAGLFWLWLSFFREKCADFVALTVLLPLALFINWRLGLPLIILVAIFGIIIIFVVRRTHTLQTQVEGYNANLSERASDVLGNIAVIQSFTRIQSEAFAMNELIQAVLNAQLPVLSWWAVAVVAARAASTLTLLTIFIVGVWLHAQGLATIGQLVTFMALATMLIGKLVEIVNFINGLFLQAPKLSEFFRVLDTAPSVADRPGAQDPGRLKGHVTFDHVTFAYADGKRAVDDVRFDVAPGETVALVGATGSGKSTTMSLLHRVFDPQFGRITIDGTDIRDMTLAGLRRNIGVVFQEPMLFARSIEENVKIGKLDASAAEVEQALDLAQADEFVARQSEGLGTIVGERGRSLSGGERQRLAIARALLKDPPIMIFDEATSALDVETERQLQLAMTKATKGRTTFIIAHRLATVRNADRIFVFDHGRIVEQGSYEDLIDRGGRFAKLAETQNVLQTPESDFEAVSSHGARPEGF</sequence>
<dbReference type="PROSITE" id="PS50893">
    <property type="entry name" value="ABC_TRANSPORTER_2"/>
    <property type="match status" value="1"/>
</dbReference>
<dbReference type="NCBIfam" id="NF010178">
    <property type="entry name" value="PRK13657.1"/>
    <property type="match status" value="1"/>
</dbReference>
<dbReference type="Gene3D" id="3.40.50.300">
    <property type="entry name" value="P-loop containing nucleotide triphosphate hydrolases"/>
    <property type="match status" value="1"/>
</dbReference>
<dbReference type="Proteomes" id="UP000256900">
    <property type="component" value="Unassembled WGS sequence"/>
</dbReference>
<evidence type="ECO:0000256" key="6">
    <source>
        <dbReference type="ARBA" id="ARBA00022692"/>
    </source>
</evidence>
<evidence type="ECO:0000256" key="9">
    <source>
        <dbReference type="ARBA" id="ARBA00022989"/>
    </source>
</evidence>
<dbReference type="InterPro" id="IPR039421">
    <property type="entry name" value="Type_1_exporter"/>
</dbReference>
<reference evidence="14 15" key="1">
    <citation type="submission" date="2018-08" db="EMBL/GenBank/DDBJ databases">
        <title>Genomic Encyclopedia of Type Strains, Phase IV (KMG-IV): sequencing the most valuable type-strain genomes for metagenomic binning, comparative biology and taxonomic classification.</title>
        <authorList>
            <person name="Goeker M."/>
        </authorList>
    </citation>
    <scope>NUCLEOTIDE SEQUENCE [LARGE SCALE GENOMIC DNA]</scope>
    <source>
        <strain evidence="14 15">BW863</strain>
    </source>
</reference>
<comment type="similarity">
    <text evidence="2">Belongs to the ABC transporter superfamily.</text>
</comment>
<dbReference type="SUPFAM" id="SSF52540">
    <property type="entry name" value="P-loop containing nucleoside triphosphate hydrolases"/>
    <property type="match status" value="1"/>
</dbReference>
<dbReference type="InterPro" id="IPR003593">
    <property type="entry name" value="AAA+_ATPase"/>
</dbReference>
<dbReference type="Pfam" id="PF00005">
    <property type="entry name" value="ABC_tran"/>
    <property type="match status" value="1"/>
</dbReference>
<dbReference type="GO" id="GO:0005886">
    <property type="term" value="C:plasma membrane"/>
    <property type="evidence" value="ECO:0007669"/>
    <property type="project" value="UniProtKB-SubCell"/>
</dbReference>
<gene>
    <name evidence="14" type="ORF">DES32_2765</name>
</gene>
<dbReference type="InterPro" id="IPR017871">
    <property type="entry name" value="ABC_transporter-like_CS"/>
</dbReference>
<dbReference type="PANTHER" id="PTHR24221:SF654">
    <property type="entry name" value="ATP-BINDING CASSETTE SUB-FAMILY B MEMBER 6"/>
    <property type="match status" value="1"/>
</dbReference>
<evidence type="ECO:0000256" key="5">
    <source>
        <dbReference type="ARBA" id="ARBA00022597"/>
    </source>
</evidence>
<dbReference type="GO" id="GO:0140359">
    <property type="term" value="F:ABC-type transporter activity"/>
    <property type="evidence" value="ECO:0007669"/>
    <property type="project" value="InterPro"/>
</dbReference>
<comment type="caution">
    <text evidence="14">The sequence shown here is derived from an EMBL/GenBank/DDBJ whole genome shotgun (WGS) entry which is preliminary data.</text>
</comment>
<evidence type="ECO:0000259" key="12">
    <source>
        <dbReference type="PROSITE" id="PS50893"/>
    </source>
</evidence>
<name>A0A3D9YQ72_9HYPH</name>
<dbReference type="InterPro" id="IPR003439">
    <property type="entry name" value="ABC_transporter-like_ATP-bd"/>
</dbReference>
<dbReference type="EMBL" id="QUMO01000004">
    <property type="protein sequence ID" value="REF84655.1"/>
    <property type="molecule type" value="Genomic_DNA"/>
</dbReference>
<comment type="subcellular location">
    <subcellularLocation>
        <location evidence="1">Cell membrane</location>
        <topology evidence="1">Multi-pass membrane protein</topology>
    </subcellularLocation>
</comment>
<keyword evidence="5" id="KW-0762">Sugar transport</keyword>
<organism evidence="14 15">
    <name type="scientific">Methylovirgula ligni</name>
    <dbReference type="NCBI Taxonomy" id="569860"/>
    <lineage>
        <taxon>Bacteria</taxon>
        <taxon>Pseudomonadati</taxon>
        <taxon>Pseudomonadota</taxon>
        <taxon>Alphaproteobacteria</taxon>
        <taxon>Hyphomicrobiales</taxon>
        <taxon>Beijerinckiaceae</taxon>
        <taxon>Methylovirgula</taxon>
    </lineage>
</organism>
<evidence type="ECO:0000259" key="13">
    <source>
        <dbReference type="PROSITE" id="PS50929"/>
    </source>
</evidence>